<reference evidence="1 2" key="1">
    <citation type="submission" date="2019-10" db="EMBL/GenBank/DDBJ databases">
        <authorList>
            <person name="Karimi E."/>
        </authorList>
    </citation>
    <scope>NUCLEOTIDE SEQUENCE [LARGE SCALE GENOMIC DNA]</scope>
    <source>
        <strain evidence="1">Sphingobacterium sp. 8BC</strain>
    </source>
</reference>
<protein>
    <submittedName>
        <fullName evidence="1">Uncharacterized protein</fullName>
    </submittedName>
</protein>
<evidence type="ECO:0000313" key="2">
    <source>
        <dbReference type="Proteomes" id="UP000432350"/>
    </source>
</evidence>
<sequence>MFKTCYQGHLQLILAKDSKPTFRTKTASLWEKPFGKAYKNAAISTLRKTI</sequence>
<name>A0A654DSC0_SPHMU</name>
<dbReference type="AlphaFoldDB" id="A0A654DSC0"/>
<organism evidence="1 2">
    <name type="scientific">Sphingobacterium multivorum</name>
    <dbReference type="NCBI Taxonomy" id="28454"/>
    <lineage>
        <taxon>Bacteria</taxon>
        <taxon>Pseudomonadati</taxon>
        <taxon>Bacteroidota</taxon>
        <taxon>Sphingobacteriia</taxon>
        <taxon>Sphingobacteriales</taxon>
        <taxon>Sphingobacteriaceae</taxon>
        <taxon>Sphingobacterium</taxon>
    </lineage>
</organism>
<accession>A0A654DSC0</accession>
<gene>
    <name evidence="1" type="ORF">SPHINGO8BC_90501</name>
</gene>
<evidence type="ECO:0000313" key="1">
    <source>
        <dbReference type="EMBL" id="VXD08381.1"/>
    </source>
</evidence>
<dbReference type="EMBL" id="CABWMV010000028">
    <property type="protein sequence ID" value="VXD08381.1"/>
    <property type="molecule type" value="Genomic_DNA"/>
</dbReference>
<dbReference type="Proteomes" id="UP000432350">
    <property type="component" value="Unassembled WGS sequence"/>
</dbReference>
<proteinExistence type="predicted"/>